<reference evidence="4" key="1">
    <citation type="journal article" date="2023" name="Commun. Biol.">
        <title>Genome analysis of Parmales, the sister group of diatoms, reveals the evolutionary specialization of diatoms from phago-mixotrophs to photoautotrophs.</title>
        <authorList>
            <person name="Ban H."/>
            <person name="Sato S."/>
            <person name="Yoshikawa S."/>
            <person name="Yamada K."/>
            <person name="Nakamura Y."/>
            <person name="Ichinomiya M."/>
            <person name="Sato N."/>
            <person name="Blanc-Mathieu R."/>
            <person name="Endo H."/>
            <person name="Kuwata A."/>
            <person name="Ogata H."/>
        </authorList>
    </citation>
    <scope>NUCLEOTIDE SEQUENCE [LARGE SCALE GENOMIC DNA]</scope>
</reference>
<sequence length="237" mass="25901">MNQQAGSSETPSKLASTFLSLSESIYHNTMIAHLTASITLKERAIRHLKEQFGVDVYPLMSPVWKGVDVEKLVRSTKQQVEKKEAELRAKRLELAEIRSREKRNSLVTTVAESGEVNIDATPAVTSGEIEIPHSESVATDQAMKGLGAGQTADQEAGVVHSIVFVDTDGGTISMETGLGFELEDSESGLKGGETKNRENSSKNSKNSGKSSREMNGSRAWANDMKMNEKGTRRRVEF</sequence>
<evidence type="ECO:0000256" key="2">
    <source>
        <dbReference type="SAM" id="MobiDB-lite"/>
    </source>
</evidence>
<keyword evidence="1" id="KW-0175">Coiled coil</keyword>
<dbReference type="AlphaFoldDB" id="A0A9W7L8W6"/>
<gene>
    <name evidence="3" type="ORF">TrCOL_g4940</name>
</gene>
<proteinExistence type="predicted"/>
<dbReference type="OrthoDB" id="10526306at2759"/>
<protein>
    <submittedName>
        <fullName evidence="3">Uncharacterized protein</fullName>
    </submittedName>
</protein>
<name>A0A9W7L8W6_9STRA</name>
<keyword evidence="4" id="KW-1185">Reference proteome</keyword>
<organism evidence="3 4">
    <name type="scientific">Triparma columacea</name>
    <dbReference type="NCBI Taxonomy" id="722753"/>
    <lineage>
        <taxon>Eukaryota</taxon>
        <taxon>Sar</taxon>
        <taxon>Stramenopiles</taxon>
        <taxon>Ochrophyta</taxon>
        <taxon>Bolidophyceae</taxon>
        <taxon>Parmales</taxon>
        <taxon>Triparmaceae</taxon>
        <taxon>Triparma</taxon>
    </lineage>
</organism>
<feature type="compositionally biased region" description="Basic and acidic residues" evidence="2">
    <location>
        <begin position="225"/>
        <end position="237"/>
    </location>
</feature>
<evidence type="ECO:0000256" key="1">
    <source>
        <dbReference type="SAM" id="Coils"/>
    </source>
</evidence>
<comment type="caution">
    <text evidence="3">The sequence shown here is derived from an EMBL/GenBank/DDBJ whole genome shotgun (WGS) entry which is preliminary data.</text>
</comment>
<feature type="coiled-coil region" evidence="1">
    <location>
        <begin position="73"/>
        <end position="100"/>
    </location>
</feature>
<accession>A0A9W7L8W6</accession>
<dbReference type="EMBL" id="BRYA01001094">
    <property type="protein sequence ID" value="GMI38833.1"/>
    <property type="molecule type" value="Genomic_DNA"/>
</dbReference>
<evidence type="ECO:0000313" key="3">
    <source>
        <dbReference type="EMBL" id="GMI38833.1"/>
    </source>
</evidence>
<feature type="region of interest" description="Disordered" evidence="2">
    <location>
        <begin position="179"/>
        <end position="237"/>
    </location>
</feature>
<dbReference type="Proteomes" id="UP001165065">
    <property type="component" value="Unassembled WGS sequence"/>
</dbReference>
<evidence type="ECO:0000313" key="4">
    <source>
        <dbReference type="Proteomes" id="UP001165065"/>
    </source>
</evidence>